<dbReference type="Pfam" id="PF13456">
    <property type="entry name" value="RVT_3"/>
    <property type="match status" value="1"/>
</dbReference>
<comment type="caution">
    <text evidence="2">The sequence shown here is derived from an EMBL/GenBank/DDBJ whole genome shotgun (WGS) entry which is preliminary data.</text>
</comment>
<sequence>LGNETTYPKCENGCETFEHVFRDCVTTKKRKRSLIIEAIWAIWTSSNRVLDEKHNQLKKQLKWSTKELCTRLVVRRPDGTVVGLNIIINKHISSAFATKAVACLQVTQMGVDLGLQRVEIEGDALTIIKKTYINKRDESVISNCIEDINKLKEAFHTYCFSYTARERNGLAHILATEGLERKEQIYLLREVLSFARRKMEQERILISR</sequence>
<dbReference type="OrthoDB" id="1906820at2759"/>
<dbReference type="PANTHER" id="PTHR47074">
    <property type="entry name" value="BNAC02G40300D PROTEIN"/>
    <property type="match status" value="1"/>
</dbReference>
<dbReference type="Proteomes" id="UP000593560">
    <property type="component" value="Unassembled WGS sequence"/>
</dbReference>
<dbReference type="InterPro" id="IPR002156">
    <property type="entry name" value="RNaseH_domain"/>
</dbReference>
<feature type="domain" description="RNase H type-1" evidence="1">
    <location>
        <begin position="71"/>
        <end position="177"/>
    </location>
</feature>
<proteinExistence type="predicted"/>
<gene>
    <name evidence="2" type="ORF">Gohar_022813</name>
</gene>
<dbReference type="CDD" id="cd06222">
    <property type="entry name" value="RNase_H_like"/>
    <property type="match status" value="1"/>
</dbReference>
<dbReference type="GO" id="GO:0004523">
    <property type="term" value="F:RNA-DNA hybrid ribonuclease activity"/>
    <property type="evidence" value="ECO:0007669"/>
    <property type="project" value="InterPro"/>
</dbReference>
<dbReference type="InterPro" id="IPR044730">
    <property type="entry name" value="RNase_H-like_dom_plant"/>
</dbReference>
<accession>A0A7J9HC47</accession>
<keyword evidence="3" id="KW-1185">Reference proteome</keyword>
<dbReference type="Gene3D" id="3.30.420.10">
    <property type="entry name" value="Ribonuclease H-like superfamily/Ribonuclease H"/>
    <property type="match status" value="1"/>
</dbReference>
<dbReference type="AlphaFoldDB" id="A0A7J9HC47"/>
<evidence type="ECO:0000259" key="1">
    <source>
        <dbReference type="Pfam" id="PF13456"/>
    </source>
</evidence>
<reference evidence="2 3" key="1">
    <citation type="journal article" date="2019" name="Genome Biol. Evol.">
        <title>Insights into the evolution of the New World diploid cottons (Gossypium, subgenus Houzingenia) based on genome sequencing.</title>
        <authorList>
            <person name="Grover C.E."/>
            <person name="Arick M.A. 2nd"/>
            <person name="Thrash A."/>
            <person name="Conover J.L."/>
            <person name="Sanders W.S."/>
            <person name="Peterson D.G."/>
            <person name="Frelichowski J.E."/>
            <person name="Scheffler J.A."/>
            <person name="Scheffler B.E."/>
            <person name="Wendel J.F."/>
        </authorList>
    </citation>
    <scope>NUCLEOTIDE SEQUENCE [LARGE SCALE GENOMIC DNA]</scope>
    <source>
        <strain evidence="2">0</strain>
        <tissue evidence="2">Leaf</tissue>
    </source>
</reference>
<evidence type="ECO:0000313" key="3">
    <source>
        <dbReference type="Proteomes" id="UP000593560"/>
    </source>
</evidence>
<dbReference type="InterPro" id="IPR036397">
    <property type="entry name" value="RNaseH_sf"/>
</dbReference>
<protein>
    <recommendedName>
        <fullName evidence="1">RNase H type-1 domain-containing protein</fullName>
    </recommendedName>
</protein>
<name>A0A7J9HC47_9ROSI</name>
<organism evidence="2 3">
    <name type="scientific">Gossypium harknessii</name>
    <dbReference type="NCBI Taxonomy" id="34285"/>
    <lineage>
        <taxon>Eukaryota</taxon>
        <taxon>Viridiplantae</taxon>
        <taxon>Streptophyta</taxon>
        <taxon>Embryophyta</taxon>
        <taxon>Tracheophyta</taxon>
        <taxon>Spermatophyta</taxon>
        <taxon>Magnoliopsida</taxon>
        <taxon>eudicotyledons</taxon>
        <taxon>Gunneridae</taxon>
        <taxon>Pentapetalae</taxon>
        <taxon>rosids</taxon>
        <taxon>malvids</taxon>
        <taxon>Malvales</taxon>
        <taxon>Malvaceae</taxon>
        <taxon>Malvoideae</taxon>
        <taxon>Gossypium</taxon>
    </lineage>
</organism>
<dbReference type="InterPro" id="IPR052929">
    <property type="entry name" value="RNase_H-like_EbsB-rel"/>
</dbReference>
<dbReference type="GO" id="GO:0003676">
    <property type="term" value="F:nucleic acid binding"/>
    <property type="evidence" value="ECO:0007669"/>
    <property type="project" value="InterPro"/>
</dbReference>
<feature type="non-terminal residue" evidence="2">
    <location>
        <position position="1"/>
    </location>
</feature>
<dbReference type="PANTHER" id="PTHR47074:SF61">
    <property type="entry name" value="RNASE H TYPE-1 DOMAIN-CONTAINING PROTEIN"/>
    <property type="match status" value="1"/>
</dbReference>
<evidence type="ECO:0000313" key="2">
    <source>
        <dbReference type="EMBL" id="MBA0806974.1"/>
    </source>
</evidence>
<dbReference type="EMBL" id="JABFAD010000009">
    <property type="protein sequence ID" value="MBA0806974.1"/>
    <property type="molecule type" value="Genomic_DNA"/>
</dbReference>